<dbReference type="Proteomes" id="UP001163046">
    <property type="component" value="Unassembled WGS sequence"/>
</dbReference>
<evidence type="ECO:0000313" key="3">
    <source>
        <dbReference type="EMBL" id="KAJ7365016.1"/>
    </source>
</evidence>
<dbReference type="GO" id="GO:0016480">
    <property type="term" value="P:negative regulation of transcription by RNA polymerase III"/>
    <property type="evidence" value="ECO:0007669"/>
    <property type="project" value="InterPro"/>
</dbReference>
<dbReference type="GO" id="GO:0005634">
    <property type="term" value="C:nucleus"/>
    <property type="evidence" value="ECO:0007669"/>
    <property type="project" value="TreeGrafter"/>
</dbReference>
<dbReference type="GO" id="GO:0000994">
    <property type="term" value="F:RNA polymerase III core binding"/>
    <property type="evidence" value="ECO:0007669"/>
    <property type="project" value="TreeGrafter"/>
</dbReference>
<dbReference type="PANTHER" id="PTHR22504:SF0">
    <property type="entry name" value="REPRESSOR OF RNA POLYMERASE III TRANSCRIPTION MAF1 HOMOLOG"/>
    <property type="match status" value="1"/>
</dbReference>
<protein>
    <recommendedName>
        <fullName evidence="2">Repressor of RNA polymerase III transcription MAF1 homolog</fullName>
    </recommendedName>
</protein>
<keyword evidence="4" id="KW-1185">Reference proteome</keyword>
<dbReference type="EMBL" id="MU827304">
    <property type="protein sequence ID" value="KAJ7365016.1"/>
    <property type="molecule type" value="Genomic_DNA"/>
</dbReference>
<sequence>MGEKYVALKSGLWAAIDEEINLAECDIFRGYNPDLDSDPYGEEGSLWSFNYFFYNKKMKRIMFFTCRATRSDEDEQFEMEPMDTTFEEFSNSRYSV</sequence>
<comment type="similarity">
    <text evidence="1">Belongs to the MAF1 family.</text>
</comment>
<reference evidence="3" key="1">
    <citation type="submission" date="2023-01" db="EMBL/GenBank/DDBJ databases">
        <title>Genome assembly of the deep-sea coral Lophelia pertusa.</title>
        <authorList>
            <person name="Herrera S."/>
            <person name="Cordes E."/>
        </authorList>
    </citation>
    <scope>NUCLEOTIDE SEQUENCE</scope>
    <source>
        <strain evidence="3">USNM1676648</strain>
        <tissue evidence="3">Polyp</tissue>
    </source>
</reference>
<dbReference type="Pfam" id="PF09174">
    <property type="entry name" value="Maf1"/>
    <property type="match status" value="1"/>
</dbReference>
<organism evidence="3 4">
    <name type="scientific">Desmophyllum pertusum</name>
    <dbReference type="NCBI Taxonomy" id="174260"/>
    <lineage>
        <taxon>Eukaryota</taxon>
        <taxon>Metazoa</taxon>
        <taxon>Cnidaria</taxon>
        <taxon>Anthozoa</taxon>
        <taxon>Hexacorallia</taxon>
        <taxon>Scleractinia</taxon>
        <taxon>Caryophylliina</taxon>
        <taxon>Caryophylliidae</taxon>
        <taxon>Desmophyllum</taxon>
    </lineage>
</organism>
<dbReference type="InterPro" id="IPR015257">
    <property type="entry name" value="Maf1"/>
</dbReference>
<dbReference type="InterPro" id="IPR038564">
    <property type="entry name" value="Maf1_sf"/>
</dbReference>
<dbReference type="AlphaFoldDB" id="A0A9W9YRS8"/>
<comment type="caution">
    <text evidence="3">The sequence shown here is derived from an EMBL/GenBank/DDBJ whole genome shotgun (WGS) entry which is preliminary data.</text>
</comment>
<dbReference type="Gene3D" id="3.40.1000.50">
    <property type="entry name" value="Repressor of RNA polymerase III transcription Maf1"/>
    <property type="match status" value="1"/>
</dbReference>
<evidence type="ECO:0000256" key="2">
    <source>
        <dbReference type="ARBA" id="ARBA00020829"/>
    </source>
</evidence>
<evidence type="ECO:0000313" key="4">
    <source>
        <dbReference type="Proteomes" id="UP001163046"/>
    </source>
</evidence>
<evidence type="ECO:0000256" key="1">
    <source>
        <dbReference type="ARBA" id="ARBA00006231"/>
    </source>
</evidence>
<accession>A0A9W9YRS8</accession>
<gene>
    <name evidence="3" type="primary">MAF1</name>
    <name evidence="3" type="ORF">OS493_007655</name>
</gene>
<dbReference type="OrthoDB" id="277029at2759"/>
<proteinExistence type="inferred from homology"/>
<dbReference type="PANTHER" id="PTHR22504">
    <property type="entry name" value="REPRESSOR OF RNA POLYMERASE III TRANSCRIPTION MAF1"/>
    <property type="match status" value="1"/>
</dbReference>
<name>A0A9W9YRS8_9CNID</name>